<dbReference type="OMA" id="CAWGCAI"/>
<sequence length="216" mass="24576">MELVEVVASDEVDPEVLEAQQLFVALEFPARFGSKVMKHLSSNFQPLTELGFAHLKRLKKHPEAPKMLVALVCPLKSNDLASLAPRTRELFEKHTRCWPLIFHASVEEAAALPPIEKEEKEKMEKHLRTAIQIGKQLKKERQKTLSCAWGCAIVDPELDAQVVASEVHGDMQVKYKYETLYHPVMVAVDGVAERDQRREAEDDEETARKKQKRNLG</sequence>
<accession>D0N7T0</accession>
<evidence type="ECO:0000313" key="3">
    <source>
        <dbReference type="Proteomes" id="UP000006643"/>
    </source>
</evidence>
<feature type="region of interest" description="Disordered" evidence="1">
    <location>
        <begin position="192"/>
        <end position="216"/>
    </location>
</feature>
<dbReference type="EMBL" id="DS028127">
    <property type="protein sequence ID" value="EEY53629.1"/>
    <property type="molecule type" value="Genomic_DNA"/>
</dbReference>
<dbReference type="AlphaFoldDB" id="D0N7T0"/>
<proteinExistence type="predicted"/>
<dbReference type="eggNOG" id="KOG2771">
    <property type="taxonomic scope" value="Eukaryota"/>
</dbReference>
<dbReference type="RefSeq" id="XP_002905247.1">
    <property type="nucleotide sequence ID" value="XM_002905201.1"/>
</dbReference>
<protein>
    <submittedName>
        <fullName evidence="2">Uncharacterized protein</fullName>
    </submittedName>
</protein>
<dbReference type="VEuPathDB" id="FungiDB:PITG_07316"/>
<reference evidence="3" key="1">
    <citation type="journal article" date="2009" name="Nature">
        <title>Genome sequence and analysis of the Irish potato famine pathogen Phytophthora infestans.</title>
        <authorList>
            <consortium name="The Broad Institute Genome Sequencing Platform"/>
            <person name="Haas B.J."/>
            <person name="Kamoun S."/>
            <person name="Zody M.C."/>
            <person name="Jiang R.H."/>
            <person name="Handsaker R.E."/>
            <person name="Cano L.M."/>
            <person name="Grabherr M."/>
            <person name="Kodira C.D."/>
            <person name="Raffaele S."/>
            <person name="Torto-Alalibo T."/>
            <person name="Bozkurt T.O."/>
            <person name="Ah-Fong A.M."/>
            <person name="Alvarado L."/>
            <person name="Anderson V.L."/>
            <person name="Armstrong M.R."/>
            <person name="Avrova A."/>
            <person name="Baxter L."/>
            <person name="Beynon J."/>
            <person name="Boevink P.C."/>
            <person name="Bollmann S.R."/>
            <person name="Bos J.I."/>
            <person name="Bulone V."/>
            <person name="Cai G."/>
            <person name="Cakir C."/>
            <person name="Carrington J.C."/>
            <person name="Chawner M."/>
            <person name="Conti L."/>
            <person name="Costanzo S."/>
            <person name="Ewan R."/>
            <person name="Fahlgren N."/>
            <person name="Fischbach M.A."/>
            <person name="Fugelstad J."/>
            <person name="Gilroy E.M."/>
            <person name="Gnerre S."/>
            <person name="Green P.J."/>
            <person name="Grenville-Briggs L.J."/>
            <person name="Griffith J."/>
            <person name="Grunwald N.J."/>
            <person name="Horn K."/>
            <person name="Horner N.R."/>
            <person name="Hu C.H."/>
            <person name="Huitema E."/>
            <person name="Jeong D.H."/>
            <person name="Jones A.M."/>
            <person name="Jones J.D."/>
            <person name="Jones R.W."/>
            <person name="Karlsson E.K."/>
            <person name="Kunjeti S.G."/>
            <person name="Lamour K."/>
            <person name="Liu Z."/>
            <person name="Ma L."/>
            <person name="Maclean D."/>
            <person name="Chibucos M.C."/>
            <person name="McDonald H."/>
            <person name="McWalters J."/>
            <person name="Meijer H.J."/>
            <person name="Morgan W."/>
            <person name="Morris P.F."/>
            <person name="Munro C.A."/>
            <person name="O'Neill K."/>
            <person name="Ospina-Giraldo M."/>
            <person name="Pinzon A."/>
            <person name="Pritchard L."/>
            <person name="Ramsahoye B."/>
            <person name="Ren Q."/>
            <person name="Restrepo S."/>
            <person name="Roy S."/>
            <person name="Sadanandom A."/>
            <person name="Savidor A."/>
            <person name="Schornack S."/>
            <person name="Schwartz D.C."/>
            <person name="Schumann U.D."/>
            <person name="Schwessinger B."/>
            <person name="Seyer L."/>
            <person name="Sharpe T."/>
            <person name="Silvar C."/>
            <person name="Song J."/>
            <person name="Studholme D.J."/>
            <person name="Sykes S."/>
            <person name="Thines M."/>
            <person name="van de Vondervoort P.J."/>
            <person name="Phuntumart V."/>
            <person name="Wawra S."/>
            <person name="Weide R."/>
            <person name="Win J."/>
            <person name="Young C."/>
            <person name="Zhou S."/>
            <person name="Fry W."/>
            <person name="Meyers B.C."/>
            <person name="van West P."/>
            <person name="Ristaino J."/>
            <person name="Govers F."/>
            <person name="Birch P.R."/>
            <person name="Whisson S.C."/>
            <person name="Judelson H.S."/>
            <person name="Nusbaum C."/>
        </authorList>
    </citation>
    <scope>NUCLEOTIDE SEQUENCE [LARGE SCALE GENOMIC DNA]</scope>
    <source>
        <strain evidence="3">T30-4</strain>
    </source>
</reference>
<dbReference type="HOGENOM" id="CLU_1279860_0_0_1"/>
<dbReference type="KEGG" id="pif:PITG_07316"/>
<evidence type="ECO:0000313" key="2">
    <source>
        <dbReference type="EMBL" id="EEY53629.1"/>
    </source>
</evidence>
<dbReference type="InParanoid" id="D0N7T0"/>
<keyword evidence="3" id="KW-1185">Reference proteome</keyword>
<dbReference type="OrthoDB" id="3180714at2759"/>
<name>D0N7T0_PHYIT</name>
<dbReference type="STRING" id="403677.D0N7T0"/>
<organism evidence="2 3">
    <name type="scientific">Phytophthora infestans (strain T30-4)</name>
    <name type="common">Potato late blight agent</name>
    <dbReference type="NCBI Taxonomy" id="403677"/>
    <lineage>
        <taxon>Eukaryota</taxon>
        <taxon>Sar</taxon>
        <taxon>Stramenopiles</taxon>
        <taxon>Oomycota</taxon>
        <taxon>Peronosporomycetes</taxon>
        <taxon>Peronosporales</taxon>
        <taxon>Peronosporaceae</taxon>
        <taxon>Phytophthora</taxon>
    </lineage>
</organism>
<gene>
    <name evidence="2" type="ORF">PITG_07316</name>
</gene>
<dbReference type="GeneID" id="9471725"/>
<evidence type="ECO:0000256" key="1">
    <source>
        <dbReference type="SAM" id="MobiDB-lite"/>
    </source>
</evidence>
<dbReference type="Proteomes" id="UP000006643">
    <property type="component" value="Unassembled WGS sequence"/>
</dbReference>